<dbReference type="GO" id="GO:0140359">
    <property type="term" value="F:ABC-type transporter activity"/>
    <property type="evidence" value="ECO:0007669"/>
    <property type="project" value="InterPro"/>
</dbReference>
<dbReference type="InterPro" id="IPR036640">
    <property type="entry name" value="ABC1_TM_sf"/>
</dbReference>
<feature type="transmembrane region" description="Helical" evidence="11">
    <location>
        <begin position="108"/>
        <end position="132"/>
    </location>
</feature>
<feature type="transmembrane region" description="Helical" evidence="11">
    <location>
        <begin position="1492"/>
        <end position="1514"/>
    </location>
</feature>
<keyword evidence="5" id="KW-0547">Nucleotide-binding</keyword>
<dbReference type="Pfam" id="PF00005">
    <property type="entry name" value="ABC_tran"/>
    <property type="match status" value="2"/>
</dbReference>
<evidence type="ECO:0000259" key="12">
    <source>
        <dbReference type="PROSITE" id="PS50893"/>
    </source>
</evidence>
<dbReference type="PANTHER" id="PTHR24223:SF461">
    <property type="entry name" value="ATP-BINDING CASSETTE SUB-FAMILY C MEMBER SUR"/>
    <property type="match status" value="1"/>
</dbReference>
<keyword evidence="4 11" id="KW-0812">Transmembrane</keyword>
<keyword evidence="8 11" id="KW-0472">Membrane</keyword>
<comment type="subcellular location">
    <subcellularLocation>
        <location evidence="1">Cell membrane</location>
        <topology evidence="1">Multi-pass membrane protein</topology>
    </subcellularLocation>
</comment>
<dbReference type="Pfam" id="PF00664">
    <property type="entry name" value="ABC_membrane"/>
    <property type="match status" value="3"/>
</dbReference>
<feature type="transmembrane region" description="Helical" evidence="11">
    <location>
        <begin position="1521"/>
        <end position="1540"/>
    </location>
</feature>
<feature type="transmembrane region" description="Helical" evidence="11">
    <location>
        <begin position="40"/>
        <end position="63"/>
    </location>
</feature>
<feature type="transmembrane region" description="Helical" evidence="11">
    <location>
        <begin position="1296"/>
        <end position="1329"/>
    </location>
</feature>
<dbReference type="FunFam" id="1.20.1560.10:FF:000006">
    <property type="entry name" value="ATP-binding cassette, sub-family C (CFTR/MRP), member 9"/>
    <property type="match status" value="1"/>
</dbReference>
<keyword evidence="9" id="KW-0325">Glycoprotein</keyword>
<evidence type="ECO:0000256" key="3">
    <source>
        <dbReference type="ARBA" id="ARBA00022475"/>
    </source>
</evidence>
<keyword evidence="2" id="KW-0813">Transport</keyword>
<evidence type="ECO:0000256" key="10">
    <source>
        <dbReference type="SAM" id="MobiDB-lite"/>
    </source>
</evidence>
<dbReference type="Gene3D" id="1.20.1560.10">
    <property type="entry name" value="ABC transporter type 1, transmembrane domain"/>
    <property type="match status" value="3"/>
</dbReference>
<reference evidence="14" key="1">
    <citation type="submission" date="2023-03" db="EMBL/GenBank/DDBJ databases">
        <title>Chromosome-level genomes of two armyworms, Mythimna separata and Mythimna loreyi, provide insights into the biosynthesis and reception of sex pheromones.</title>
        <authorList>
            <person name="Zhao H."/>
        </authorList>
    </citation>
    <scope>NUCLEOTIDE SEQUENCE</scope>
    <source>
        <strain evidence="14">BeijingLab</strain>
        <tissue evidence="14">Pupa</tissue>
    </source>
</reference>
<feature type="domain" description="ABC transmembrane type-1" evidence="13">
    <location>
        <begin position="1376"/>
        <end position="1511"/>
    </location>
</feature>
<feature type="transmembrane region" description="Helical" evidence="11">
    <location>
        <begin position="172"/>
        <end position="194"/>
    </location>
</feature>
<feature type="domain" description="ABC transporter" evidence="12">
    <location>
        <begin position="693"/>
        <end position="918"/>
    </location>
</feature>
<evidence type="ECO:0000256" key="8">
    <source>
        <dbReference type="ARBA" id="ARBA00023136"/>
    </source>
</evidence>
<keyword evidence="7 11" id="KW-1133">Transmembrane helix</keyword>
<evidence type="ECO:0000256" key="4">
    <source>
        <dbReference type="ARBA" id="ARBA00022692"/>
    </source>
</evidence>
<feature type="transmembrane region" description="Helical" evidence="11">
    <location>
        <begin position="463"/>
        <end position="483"/>
    </location>
</feature>
<keyword evidence="6" id="KW-0067">ATP-binding</keyword>
<dbReference type="Gene3D" id="3.40.50.300">
    <property type="entry name" value="P-loop containing nucleotide triphosphate hydrolases"/>
    <property type="match status" value="2"/>
</dbReference>
<feature type="transmembrane region" description="Helical" evidence="11">
    <location>
        <begin position="544"/>
        <end position="571"/>
    </location>
</feature>
<dbReference type="PROSITE" id="PS50893">
    <property type="entry name" value="ABC_TRANSPORTER_2"/>
    <property type="match status" value="2"/>
</dbReference>
<feature type="transmembrane region" description="Helical" evidence="11">
    <location>
        <begin position="436"/>
        <end position="457"/>
    </location>
</feature>
<keyword evidence="15" id="KW-1185">Reference proteome</keyword>
<protein>
    <submittedName>
        <fullName evidence="14">Uncharacterized protein</fullName>
    </submittedName>
</protein>
<feature type="transmembrane region" description="Helical" evidence="11">
    <location>
        <begin position="1253"/>
        <end position="1284"/>
    </location>
</feature>
<dbReference type="Proteomes" id="UP001231518">
    <property type="component" value="Chromosome 15"/>
</dbReference>
<dbReference type="EMBL" id="JARGEI010000012">
    <property type="protein sequence ID" value="KAJ8722769.1"/>
    <property type="molecule type" value="Genomic_DNA"/>
</dbReference>
<dbReference type="GO" id="GO:0005886">
    <property type="term" value="C:plasma membrane"/>
    <property type="evidence" value="ECO:0007669"/>
    <property type="project" value="UniProtKB-SubCell"/>
</dbReference>
<sequence length="1827" mass="199134">MVPSDCFVVEIIIILELSSGEEGRMEAVCARGDGACEMRALAAALHAINLYCASISAALMCCCAPIHKHYRPLKRWRGQNVRGVASLVLGVAWCCDAAAALLRPGDTVRLVAALMAPWSWLAAAAFHVALWTRRSAAPILYLAIYWTLATVSAGTILWQHVVTGAASTHVQLYVQGVSLLMTLLISAVDCVCFYDEVTKRFRNDLKSTVPNICYKHNDTHFYSKVAFFWLNSLLKKGYKSPLEPNYLGELPEEERSVKFYKEFMKIYQDLDDSKSKSASPSLWSCYIRKVWPNFYIAGILKLFGDLVGVVPPLGLAVIIQYIETPPKTYDSSAQVTLEEFLNNGYVMLLIITMALISQAFLSQNSTHLVTVEGTRLKTALQSMVYDKCMRLAPWSSTDADEDEASRLLRDAEDNSSTRSGLITNLVSQDTYNIMSCFWICHYIWAIPLKVVVILYLLYTKLGVSAIIGTAVSVLVITSLQFYIGKKLSDNSKDIAKCTDHRLTKMTEILHGIDVIKLYVWEDLFNEKILQLRELELKLLNKDSVYWSFLTFTTQISTIMITVITFTAYYFIENNNPLTATNVFAGLAFFNQLTVPLLILPVTVLMVIQAMVSTKRIRDFMELPESNNVNEYNDNEDQMKTTKEDRIQETVIDRNEIKETYIINKDEPDGGECGDQFSDDEVFTMPTRREDSLVTFRNAAFTWGKRSDMLLEVDDLEIPAGKLIMVVGTTGSGKSSLLSAILGEMYLDRGDVVYNKNCSTWYAGQPPWLLEGSVRNNIVMESSWCQRKYGRVLRATGLRPDLQLLPEGDATRLGSHGAPLSGGQRIRVCVARALYSDARLLALDEPLAALDAPLARHLVARALVPATRTGRTVLVATNRLELLHYADLIIAMEEGRVVGVGRGAACEGALARWARLAGEARAAAARAGAGPPGGTARERSRLVRALSRARFHSNSEEATVGISEAAGAHLLPEVPTCAGGSWRRRASSRSRASPLERQLSSPPPTMYNPKWRPDVRRAVSADESNAALHREASYLRRLLKPRAPRSVNRWTPRTLRRLISSDSETAPEDSQCNDVVDDSMVDTTPYSSLTSNGVETNNTVVVKDSDTSEKPEEVSESAIWCEYARACRWWGGAYWATAAAAQALTLAADYWLTHTTSLSADTPLSDQQTWSGVRTYAMWCGGGALAAGAAQAASACASARARRAIHDRLLRATLRAPPHYLRSAPLGDTLHRFSADILVIDKKLPTAISRWAQLALLCAAAVLVNAIIAPWTLLASIPALLFYLTLQSVYLSNASRWAQLALLCAAAVLVNAIIAPWTLLASIPALLFYLTLQSVYLSNASRWAQLALLCAAAVLVNAIIAPWTLLASIPALLFYLTLQSVYLSNASRWAQLALLCAAAVLVNAIIAPWTLLASIPALLFYLTLQSVYLSNARELQCAEAHSAAVVVSLCAQTCAGGSTIRAGRLQPRMRTTYQRSLDTNHNTLLLLNSANRWLGLTLDLVGAGCVCVVLAVCLAGGAGGAAAGLAGAYALLLPAYLAHLAKCRADLHLQLAALERVHGDCNVPQEDYRDDCPIPVGWQRDGKIEFENVSIQHEPGSTSILKNINLTIAPGEKVAICGRSGSGKSTLLLTCAGATTIRSGRVLIDGQDISRVPLRALRHRVVLVPQDPAMFSGTLRENLDPLAVHTDEEIWNSLRAVGLFDFVSAQPAGLECSVCSRSGSSGWSAGRAGRVAAARAALHARLAGALLLDEPAAALDATAERALLAALAAVAPHTTILTVAHRISSVRGYERGVVLDSGCVVEQGAVPALLAQPASRLARMLAAAQRPN</sequence>
<dbReference type="SMART" id="SM00382">
    <property type="entry name" value="AAA"/>
    <property type="match status" value="2"/>
</dbReference>
<evidence type="ECO:0000256" key="2">
    <source>
        <dbReference type="ARBA" id="ARBA00022448"/>
    </source>
</evidence>
<proteinExistence type="predicted"/>
<dbReference type="CDD" id="cd03250">
    <property type="entry name" value="ABCC_MRP_domain1"/>
    <property type="match status" value="1"/>
</dbReference>
<dbReference type="PROSITE" id="PS50929">
    <property type="entry name" value="ABC_TM1F"/>
    <property type="match status" value="3"/>
</dbReference>
<evidence type="ECO:0000256" key="6">
    <source>
        <dbReference type="ARBA" id="ARBA00022840"/>
    </source>
</evidence>
<feature type="transmembrane region" description="Helical" evidence="11">
    <location>
        <begin position="84"/>
        <end position="102"/>
    </location>
</feature>
<feature type="domain" description="ABC transmembrane type-1" evidence="13">
    <location>
        <begin position="1137"/>
        <end position="1300"/>
    </location>
</feature>
<comment type="caution">
    <text evidence="14">The sequence shown here is derived from an EMBL/GenBank/DDBJ whole genome shotgun (WGS) entry which is preliminary data.</text>
</comment>
<dbReference type="SUPFAM" id="SSF90123">
    <property type="entry name" value="ABC transporter transmembrane region"/>
    <property type="match status" value="3"/>
</dbReference>
<dbReference type="GO" id="GO:0005524">
    <property type="term" value="F:ATP binding"/>
    <property type="evidence" value="ECO:0007669"/>
    <property type="project" value="UniProtKB-KW"/>
</dbReference>
<evidence type="ECO:0000256" key="9">
    <source>
        <dbReference type="ARBA" id="ARBA00023180"/>
    </source>
</evidence>
<feature type="domain" description="ABC transmembrane type-1" evidence="13">
    <location>
        <begin position="296"/>
        <end position="608"/>
    </location>
</feature>
<feature type="transmembrane region" description="Helical" evidence="11">
    <location>
        <begin position="342"/>
        <end position="361"/>
    </location>
</feature>
<gene>
    <name evidence="14" type="ORF">PYW07_003949</name>
</gene>
<dbReference type="GO" id="GO:0016887">
    <property type="term" value="F:ATP hydrolysis activity"/>
    <property type="evidence" value="ECO:0007669"/>
    <property type="project" value="InterPro"/>
</dbReference>
<evidence type="ECO:0000256" key="11">
    <source>
        <dbReference type="SAM" id="Phobius"/>
    </source>
</evidence>
<feature type="transmembrane region" description="Helical" evidence="11">
    <location>
        <begin position="139"/>
        <end position="160"/>
    </location>
</feature>
<keyword evidence="3" id="KW-1003">Cell membrane</keyword>
<evidence type="ECO:0000256" key="1">
    <source>
        <dbReference type="ARBA" id="ARBA00004651"/>
    </source>
</evidence>
<dbReference type="InterPro" id="IPR027417">
    <property type="entry name" value="P-loop_NTPase"/>
</dbReference>
<dbReference type="InterPro" id="IPR003439">
    <property type="entry name" value="ABC_transporter-like_ATP-bd"/>
</dbReference>
<accession>A0AAD7YPY4</accession>
<evidence type="ECO:0000256" key="5">
    <source>
        <dbReference type="ARBA" id="ARBA00022741"/>
    </source>
</evidence>
<organism evidence="14 15">
    <name type="scientific">Mythimna separata</name>
    <name type="common">Oriental armyworm</name>
    <name type="synonym">Pseudaletia separata</name>
    <dbReference type="NCBI Taxonomy" id="271217"/>
    <lineage>
        <taxon>Eukaryota</taxon>
        <taxon>Metazoa</taxon>
        <taxon>Ecdysozoa</taxon>
        <taxon>Arthropoda</taxon>
        <taxon>Hexapoda</taxon>
        <taxon>Insecta</taxon>
        <taxon>Pterygota</taxon>
        <taxon>Neoptera</taxon>
        <taxon>Endopterygota</taxon>
        <taxon>Lepidoptera</taxon>
        <taxon>Glossata</taxon>
        <taxon>Ditrysia</taxon>
        <taxon>Noctuoidea</taxon>
        <taxon>Noctuidae</taxon>
        <taxon>Noctuinae</taxon>
        <taxon>Hadenini</taxon>
        <taxon>Mythimna</taxon>
    </lineage>
</organism>
<dbReference type="CDD" id="cd18591">
    <property type="entry name" value="ABC_6TM_SUR1_D1_like"/>
    <property type="match status" value="1"/>
</dbReference>
<dbReference type="PANTHER" id="PTHR24223">
    <property type="entry name" value="ATP-BINDING CASSETTE SUB-FAMILY C"/>
    <property type="match status" value="1"/>
</dbReference>
<dbReference type="FunFam" id="3.40.50.300:FF:002145">
    <property type="entry name" value="ABC transporter (MsbA subfamily)"/>
    <property type="match status" value="1"/>
</dbReference>
<evidence type="ECO:0000256" key="7">
    <source>
        <dbReference type="ARBA" id="ARBA00022989"/>
    </source>
</evidence>
<evidence type="ECO:0000313" key="14">
    <source>
        <dbReference type="EMBL" id="KAJ8722769.1"/>
    </source>
</evidence>
<dbReference type="InterPro" id="IPR050173">
    <property type="entry name" value="ABC_transporter_C-like"/>
</dbReference>
<feature type="transmembrane region" description="Helical" evidence="11">
    <location>
        <begin position="1391"/>
        <end position="1421"/>
    </location>
</feature>
<name>A0AAD7YPY4_MYTSE</name>
<dbReference type="SUPFAM" id="SSF52540">
    <property type="entry name" value="P-loop containing nucleoside triphosphate hydrolases"/>
    <property type="match status" value="2"/>
</dbReference>
<evidence type="ECO:0000259" key="13">
    <source>
        <dbReference type="PROSITE" id="PS50929"/>
    </source>
</evidence>
<feature type="transmembrane region" description="Helical" evidence="11">
    <location>
        <begin position="583"/>
        <end position="607"/>
    </location>
</feature>
<dbReference type="InterPro" id="IPR011527">
    <property type="entry name" value="ABC1_TM_dom"/>
</dbReference>
<feature type="region of interest" description="Disordered" evidence="10">
    <location>
        <begin position="978"/>
        <end position="1010"/>
    </location>
</feature>
<dbReference type="InterPro" id="IPR003593">
    <property type="entry name" value="AAA+_ATPase"/>
</dbReference>
<evidence type="ECO:0000313" key="15">
    <source>
        <dbReference type="Proteomes" id="UP001231518"/>
    </source>
</evidence>
<feature type="domain" description="ABC transporter" evidence="12">
    <location>
        <begin position="1583"/>
        <end position="1821"/>
    </location>
</feature>